<dbReference type="PANTHER" id="PTHR36810">
    <property type="entry name" value="BNACNNG47150D PROTEIN"/>
    <property type="match status" value="1"/>
</dbReference>
<dbReference type="Proteomes" id="UP001174677">
    <property type="component" value="Chromosome 4"/>
</dbReference>
<feature type="region of interest" description="Disordered" evidence="1">
    <location>
        <begin position="287"/>
        <end position="316"/>
    </location>
</feature>
<organism evidence="2 3">
    <name type="scientific">Hevea brasiliensis</name>
    <name type="common">Para rubber tree</name>
    <name type="synonym">Siphonia brasiliensis</name>
    <dbReference type="NCBI Taxonomy" id="3981"/>
    <lineage>
        <taxon>Eukaryota</taxon>
        <taxon>Viridiplantae</taxon>
        <taxon>Streptophyta</taxon>
        <taxon>Embryophyta</taxon>
        <taxon>Tracheophyta</taxon>
        <taxon>Spermatophyta</taxon>
        <taxon>Magnoliopsida</taxon>
        <taxon>eudicotyledons</taxon>
        <taxon>Gunneridae</taxon>
        <taxon>Pentapetalae</taxon>
        <taxon>rosids</taxon>
        <taxon>fabids</taxon>
        <taxon>Malpighiales</taxon>
        <taxon>Euphorbiaceae</taxon>
        <taxon>Crotonoideae</taxon>
        <taxon>Micrandreae</taxon>
        <taxon>Hevea</taxon>
    </lineage>
</organism>
<reference evidence="2" key="1">
    <citation type="journal article" date="2023" name="Plant Biotechnol. J.">
        <title>Chromosome-level wild Hevea brasiliensis genome provides new tools for genomic-assisted breeding and valuable loci to elevate rubber yield.</title>
        <authorList>
            <person name="Cheng H."/>
            <person name="Song X."/>
            <person name="Hu Y."/>
            <person name="Wu T."/>
            <person name="Yang Q."/>
            <person name="An Z."/>
            <person name="Feng S."/>
            <person name="Deng Z."/>
            <person name="Wu W."/>
            <person name="Zeng X."/>
            <person name="Tu M."/>
            <person name="Wang X."/>
            <person name="Huang H."/>
        </authorList>
    </citation>
    <scope>NUCLEOTIDE SEQUENCE</scope>
    <source>
        <strain evidence="2">MT/VB/25A 57/8</strain>
    </source>
</reference>
<name>A0ABQ9MW48_HEVBR</name>
<comment type="caution">
    <text evidence="2">The sequence shown here is derived from an EMBL/GenBank/DDBJ whole genome shotgun (WGS) entry which is preliminary data.</text>
</comment>
<evidence type="ECO:0000313" key="3">
    <source>
        <dbReference type="Proteomes" id="UP001174677"/>
    </source>
</evidence>
<proteinExistence type="predicted"/>
<keyword evidence="3" id="KW-1185">Reference proteome</keyword>
<evidence type="ECO:0008006" key="4">
    <source>
        <dbReference type="Google" id="ProtNLM"/>
    </source>
</evidence>
<dbReference type="PANTHER" id="PTHR36810:SF1">
    <property type="entry name" value="OS05G0232200 PROTEIN"/>
    <property type="match status" value="1"/>
</dbReference>
<evidence type="ECO:0000256" key="1">
    <source>
        <dbReference type="SAM" id="MobiDB-lite"/>
    </source>
</evidence>
<evidence type="ECO:0000313" key="2">
    <source>
        <dbReference type="EMBL" id="KAJ9183825.1"/>
    </source>
</evidence>
<accession>A0ABQ9MW48</accession>
<feature type="region of interest" description="Disordered" evidence="1">
    <location>
        <begin position="523"/>
        <end position="549"/>
    </location>
</feature>
<sequence>MPGAIQVSVLEFMALQSSSSLAQMSIKISMGKREHQTWDKGEFSFPLTTLRDNLIVTLQDAQGKEISHTVIETRLVIEKGIWDDIFQFEGGGHVHMKLQFVLSEEDRHRIRVMRELALRKKRNELLNSEVRSPTHATTVGSNIASSLQPNHEVSDSHKSLLQSEVIQTGLSSNKEGNSFCSEANKTNRFKDTSSTTPMSPRFDIHQREVSHRILVEKGSTNAPTTTIHSEEASCLESSGSVVAAKNQAPAELKLDGANDPEKQSPVVKTHSKIRNMISAFENSLNQDMRPNIRPAPIGSQSSKRRLDVSSKSKHYTGDMQQAPTYIRKREDQIGFVRALAGSTSSREAGQSEELRAGHIHTTGTTVDLKDKVEVMHKVDTHKVKKTSEKLERASTSERASILRRMLIEKGTRTLSNLFAARRHSGDNSLKQNNGREIQPKGIQDVNIQGNSDDEPHSSECYGSWIFPDGGKRLCITTGGKQIMDLMESCHAEASSELGKMSYPTAENEKEIGVLGGTDILANEGDKTSLSQRHRESVTESSTDAETSRGPVGEVMRVLIMVGFATLIFFTRQRKPGTHVSSCS</sequence>
<dbReference type="EMBL" id="JARPOI010000004">
    <property type="protein sequence ID" value="KAJ9183825.1"/>
    <property type="molecule type" value="Genomic_DNA"/>
</dbReference>
<gene>
    <name evidence="2" type="ORF">P3X46_007632</name>
</gene>
<protein>
    <recommendedName>
        <fullName evidence="4">C2 NT-type domain-containing protein</fullName>
    </recommendedName>
</protein>